<name>A0ABS6HES9_9PROT</name>
<comment type="caution">
    <text evidence="1">The sequence shown here is derived from an EMBL/GenBank/DDBJ whole genome shotgun (WGS) entry which is preliminary data.</text>
</comment>
<dbReference type="Proteomes" id="UP000689967">
    <property type="component" value="Unassembled WGS sequence"/>
</dbReference>
<evidence type="ECO:0000313" key="1">
    <source>
        <dbReference type="EMBL" id="MBU8547235.1"/>
    </source>
</evidence>
<gene>
    <name evidence="1" type="ORF">JJQ90_26195</name>
</gene>
<dbReference type="RefSeq" id="WP_216879220.1">
    <property type="nucleotide sequence ID" value="NZ_JAERQM010000014.1"/>
</dbReference>
<dbReference type="Pfam" id="PF10618">
    <property type="entry name" value="Tail_tube"/>
    <property type="match status" value="1"/>
</dbReference>
<dbReference type="InterPro" id="IPR019596">
    <property type="entry name" value="Phage_Mu_GpM_tail_tub"/>
</dbReference>
<sequence length="122" mass="13119">MALQPGALAGTSYLYIDGVEYDVVDSVGWQSARSVKETMVGQNGVHGFSVKPVAPYIKAKIRDNAGTRVADFEAMESVSVSLELVSGKRITGNGMWCVNAQEVNADDATFEVRFEGPDVQES</sequence>
<keyword evidence="2" id="KW-1185">Reference proteome</keyword>
<protein>
    <submittedName>
        <fullName evidence="1">Phage tail tube protein</fullName>
    </submittedName>
</protein>
<proteinExistence type="predicted"/>
<reference evidence="1 2" key="1">
    <citation type="submission" date="2021-01" db="EMBL/GenBank/DDBJ databases">
        <title>Roseomonas sp. nov, a bacterium isolated from an oil production mixture in Yumen Oilfield.</title>
        <authorList>
            <person name="Wu D."/>
        </authorList>
    </citation>
    <scope>NUCLEOTIDE SEQUENCE [LARGE SCALE GENOMIC DNA]</scope>
    <source>
        <strain evidence="1 2">ROY-5-3</strain>
    </source>
</reference>
<accession>A0ABS6HES9</accession>
<dbReference type="EMBL" id="JAERQM010000014">
    <property type="protein sequence ID" value="MBU8547235.1"/>
    <property type="molecule type" value="Genomic_DNA"/>
</dbReference>
<evidence type="ECO:0000313" key="2">
    <source>
        <dbReference type="Proteomes" id="UP000689967"/>
    </source>
</evidence>
<organism evidence="1 2">
    <name type="scientific">Falsiroseomonas oleicola</name>
    <dbReference type="NCBI Taxonomy" id="2801474"/>
    <lineage>
        <taxon>Bacteria</taxon>
        <taxon>Pseudomonadati</taxon>
        <taxon>Pseudomonadota</taxon>
        <taxon>Alphaproteobacteria</taxon>
        <taxon>Acetobacterales</taxon>
        <taxon>Roseomonadaceae</taxon>
        <taxon>Falsiroseomonas</taxon>
    </lineage>
</organism>